<dbReference type="Gene3D" id="1.20.1280.290">
    <property type="match status" value="2"/>
</dbReference>
<dbReference type="Pfam" id="PF04193">
    <property type="entry name" value="PQ-loop"/>
    <property type="match status" value="2"/>
</dbReference>
<accession>A0A9P5MSD3</accession>
<keyword evidence="2 7" id="KW-0812">Transmembrane</keyword>
<gene>
    <name evidence="8" type="ORF">DFH94DRAFT_757575</name>
</gene>
<dbReference type="PANTHER" id="PTHR16201">
    <property type="entry name" value="SEVEN TRANSMEMBRANE PROTEIN 1-RELATED"/>
    <property type="match status" value="1"/>
</dbReference>
<evidence type="ECO:0000256" key="4">
    <source>
        <dbReference type="ARBA" id="ARBA00023136"/>
    </source>
</evidence>
<keyword evidence="9" id="KW-1185">Reference proteome</keyword>
<dbReference type="InterPro" id="IPR051415">
    <property type="entry name" value="LAAT-1"/>
</dbReference>
<dbReference type="FunFam" id="1.20.1280.290:FF:000009">
    <property type="entry name" value="PQ loop repeat family protein"/>
    <property type="match status" value="1"/>
</dbReference>
<dbReference type="AlphaFoldDB" id="A0A9P5MSD3"/>
<feature type="transmembrane region" description="Helical" evidence="7">
    <location>
        <begin position="6"/>
        <end position="25"/>
    </location>
</feature>
<evidence type="ECO:0000313" key="9">
    <source>
        <dbReference type="Proteomes" id="UP000759537"/>
    </source>
</evidence>
<proteinExistence type="inferred from homology"/>
<dbReference type="GO" id="GO:0034486">
    <property type="term" value="P:vacuolar transmembrane transport"/>
    <property type="evidence" value="ECO:0007669"/>
    <property type="project" value="UniProtKB-ARBA"/>
</dbReference>
<dbReference type="PANTHER" id="PTHR16201:SF44">
    <property type="entry name" value="SEVEN TRANSMEMBRANE PROTEIN 1"/>
    <property type="match status" value="1"/>
</dbReference>
<keyword evidence="4 7" id="KW-0472">Membrane</keyword>
<comment type="subcellular location">
    <subcellularLocation>
        <location evidence="1">Membrane</location>
        <topology evidence="1">Multi-pass membrane protein</topology>
    </subcellularLocation>
</comment>
<sequence>MTHFSDAVSGILGWICIATWVVVYSPQIYENFTLKSGEGLSIAFVVIWLAGDLCNLIGASTAGLLPTVIILAGYYTLCDTILLTQIYYYRWLNKGTQARREIEGDGEVTPLFTSSNNVQETEKERSLKRHVLGYIGWIHCLVVAGIVAWAVSKKVQGVDAERPEEIVEWKSQLMGYASAMLYLGARIPQILKNFETGCHGLSPGLFVFTIMGNLTYALSICMSSMERDHLIVNASWLAGSLLTILLDLIVLGQFVYYRGKGK</sequence>
<organism evidence="8 9">
    <name type="scientific">Russula ochroleuca</name>
    <dbReference type="NCBI Taxonomy" id="152965"/>
    <lineage>
        <taxon>Eukaryota</taxon>
        <taxon>Fungi</taxon>
        <taxon>Dikarya</taxon>
        <taxon>Basidiomycota</taxon>
        <taxon>Agaricomycotina</taxon>
        <taxon>Agaricomycetes</taxon>
        <taxon>Russulales</taxon>
        <taxon>Russulaceae</taxon>
        <taxon>Russula</taxon>
    </lineage>
</organism>
<feature type="transmembrane region" description="Helical" evidence="7">
    <location>
        <begin position="237"/>
        <end position="257"/>
    </location>
</feature>
<feature type="transmembrane region" description="Helical" evidence="7">
    <location>
        <begin position="64"/>
        <end position="89"/>
    </location>
</feature>
<reference evidence="8" key="1">
    <citation type="submission" date="2019-10" db="EMBL/GenBank/DDBJ databases">
        <authorList>
            <consortium name="DOE Joint Genome Institute"/>
            <person name="Kuo A."/>
            <person name="Miyauchi S."/>
            <person name="Kiss E."/>
            <person name="Drula E."/>
            <person name="Kohler A."/>
            <person name="Sanchez-Garcia M."/>
            <person name="Andreopoulos B."/>
            <person name="Barry K.W."/>
            <person name="Bonito G."/>
            <person name="Buee M."/>
            <person name="Carver A."/>
            <person name="Chen C."/>
            <person name="Cichocki N."/>
            <person name="Clum A."/>
            <person name="Culley D."/>
            <person name="Crous P.W."/>
            <person name="Fauchery L."/>
            <person name="Girlanda M."/>
            <person name="Hayes R."/>
            <person name="Keri Z."/>
            <person name="LaButti K."/>
            <person name="Lipzen A."/>
            <person name="Lombard V."/>
            <person name="Magnuson J."/>
            <person name="Maillard F."/>
            <person name="Morin E."/>
            <person name="Murat C."/>
            <person name="Nolan M."/>
            <person name="Ohm R."/>
            <person name="Pangilinan J."/>
            <person name="Pereira M."/>
            <person name="Perotto S."/>
            <person name="Peter M."/>
            <person name="Riley R."/>
            <person name="Sitrit Y."/>
            <person name="Stielow B."/>
            <person name="Szollosi G."/>
            <person name="Zifcakova L."/>
            <person name="Stursova M."/>
            <person name="Spatafora J.W."/>
            <person name="Tedersoo L."/>
            <person name="Vaario L.-M."/>
            <person name="Yamada A."/>
            <person name="Yan M."/>
            <person name="Wang P."/>
            <person name="Xu J."/>
            <person name="Bruns T."/>
            <person name="Baldrian P."/>
            <person name="Vilgalys R."/>
            <person name="Henrissat B."/>
            <person name="Grigoriev I.V."/>
            <person name="Hibbett D."/>
            <person name="Nagy L.G."/>
            <person name="Martin F.M."/>
        </authorList>
    </citation>
    <scope>NUCLEOTIDE SEQUENCE</scope>
    <source>
        <strain evidence="8">Prilba</strain>
    </source>
</reference>
<dbReference type="EMBL" id="WHVB01000014">
    <property type="protein sequence ID" value="KAF8476688.1"/>
    <property type="molecule type" value="Genomic_DNA"/>
</dbReference>
<evidence type="ECO:0000256" key="2">
    <source>
        <dbReference type="ARBA" id="ARBA00022692"/>
    </source>
</evidence>
<comment type="catalytic activity">
    <reaction evidence="6">
        <text>L-histidine(out) + L-arginine(in) = L-histidine(in) + L-arginine(out)</text>
        <dbReference type="Rhea" id="RHEA:71063"/>
        <dbReference type="ChEBI" id="CHEBI:32682"/>
        <dbReference type="ChEBI" id="CHEBI:57595"/>
    </reaction>
</comment>
<feature type="transmembrane region" description="Helical" evidence="7">
    <location>
        <begin position="131"/>
        <end position="151"/>
    </location>
</feature>
<dbReference type="FunFam" id="1.20.1280.290:FF:000012">
    <property type="entry name" value="Vacuolar membrane PQ loop repeat protein"/>
    <property type="match status" value="1"/>
</dbReference>
<comment type="similarity">
    <text evidence="5">Belongs to the laat-1 family.</text>
</comment>
<evidence type="ECO:0000256" key="6">
    <source>
        <dbReference type="ARBA" id="ARBA00050768"/>
    </source>
</evidence>
<protein>
    <submittedName>
        <fullName evidence="8">PQ loop repeat-domain-containing protein</fullName>
    </submittedName>
</protein>
<reference evidence="8" key="2">
    <citation type="journal article" date="2020" name="Nat. Commun.">
        <title>Large-scale genome sequencing of mycorrhizal fungi provides insights into the early evolution of symbiotic traits.</title>
        <authorList>
            <person name="Miyauchi S."/>
            <person name="Kiss E."/>
            <person name="Kuo A."/>
            <person name="Drula E."/>
            <person name="Kohler A."/>
            <person name="Sanchez-Garcia M."/>
            <person name="Morin E."/>
            <person name="Andreopoulos B."/>
            <person name="Barry K.W."/>
            <person name="Bonito G."/>
            <person name="Buee M."/>
            <person name="Carver A."/>
            <person name="Chen C."/>
            <person name="Cichocki N."/>
            <person name="Clum A."/>
            <person name="Culley D."/>
            <person name="Crous P.W."/>
            <person name="Fauchery L."/>
            <person name="Girlanda M."/>
            <person name="Hayes R.D."/>
            <person name="Keri Z."/>
            <person name="LaButti K."/>
            <person name="Lipzen A."/>
            <person name="Lombard V."/>
            <person name="Magnuson J."/>
            <person name="Maillard F."/>
            <person name="Murat C."/>
            <person name="Nolan M."/>
            <person name="Ohm R.A."/>
            <person name="Pangilinan J."/>
            <person name="Pereira M.F."/>
            <person name="Perotto S."/>
            <person name="Peter M."/>
            <person name="Pfister S."/>
            <person name="Riley R."/>
            <person name="Sitrit Y."/>
            <person name="Stielow J.B."/>
            <person name="Szollosi G."/>
            <person name="Zifcakova L."/>
            <person name="Stursova M."/>
            <person name="Spatafora J.W."/>
            <person name="Tedersoo L."/>
            <person name="Vaario L.M."/>
            <person name="Yamada A."/>
            <person name="Yan M."/>
            <person name="Wang P."/>
            <person name="Xu J."/>
            <person name="Bruns T."/>
            <person name="Baldrian P."/>
            <person name="Vilgalys R."/>
            <person name="Dunand C."/>
            <person name="Henrissat B."/>
            <person name="Grigoriev I.V."/>
            <person name="Hibbett D."/>
            <person name="Nagy L.G."/>
            <person name="Martin F.M."/>
        </authorList>
    </citation>
    <scope>NUCLEOTIDE SEQUENCE</scope>
    <source>
        <strain evidence="8">Prilba</strain>
    </source>
</reference>
<feature type="transmembrane region" description="Helical" evidence="7">
    <location>
        <begin position="203"/>
        <end position="225"/>
    </location>
</feature>
<evidence type="ECO:0000313" key="8">
    <source>
        <dbReference type="EMBL" id="KAF8476688.1"/>
    </source>
</evidence>
<dbReference type="Proteomes" id="UP000759537">
    <property type="component" value="Unassembled WGS sequence"/>
</dbReference>
<dbReference type="InterPro" id="IPR006603">
    <property type="entry name" value="PQ-loop_rpt"/>
</dbReference>
<evidence type="ECO:0000256" key="5">
    <source>
        <dbReference type="ARBA" id="ARBA00038039"/>
    </source>
</evidence>
<evidence type="ECO:0000256" key="7">
    <source>
        <dbReference type="SAM" id="Phobius"/>
    </source>
</evidence>
<evidence type="ECO:0000256" key="3">
    <source>
        <dbReference type="ARBA" id="ARBA00022989"/>
    </source>
</evidence>
<evidence type="ECO:0000256" key="1">
    <source>
        <dbReference type="ARBA" id="ARBA00004141"/>
    </source>
</evidence>
<dbReference type="GO" id="GO:0015174">
    <property type="term" value="F:basic amino acid transmembrane transporter activity"/>
    <property type="evidence" value="ECO:0007669"/>
    <property type="project" value="UniProtKB-ARBA"/>
</dbReference>
<comment type="caution">
    <text evidence="8">The sequence shown here is derived from an EMBL/GenBank/DDBJ whole genome shotgun (WGS) entry which is preliminary data.</text>
</comment>
<name>A0A9P5MSD3_9AGAM</name>
<dbReference type="SMART" id="SM00679">
    <property type="entry name" value="CTNS"/>
    <property type="match status" value="2"/>
</dbReference>
<keyword evidence="3 7" id="KW-1133">Transmembrane helix</keyword>
<dbReference type="GO" id="GO:0098852">
    <property type="term" value="C:lytic vacuole membrane"/>
    <property type="evidence" value="ECO:0007669"/>
    <property type="project" value="UniProtKB-ARBA"/>
</dbReference>
<dbReference type="OrthoDB" id="8048523at2759"/>